<evidence type="ECO:0000313" key="8">
    <source>
        <dbReference type="Proteomes" id="UP000250235"/>
    </source>
</evidence>
<dbReference type="Proteomes" id="UP000250235">
    <property type="component" value="Unassembled WGS sequence"/>
</dbReference>
<dbReference type="Pfam" id="PF07011">
    <property type="entry name" value="Elf4"/>
    <property type="match status" value="1"/>
</dbReference>
<evidence type="ECO:0000256" key="2">
    <source>
        <dbReference type="ARBA" id="ARBA00009514"/>
    </source>
</evidence>
<feature type="compositionally biased region" description="Basic and acidic residues" evidence="5">
    <location>
        <begin position="1"/>
        <end position="12"/>
    </location>
</feature>
<dbReference type="InterPro" id="IPR040462">
    <property type="entry name" value="EARLY_FLOWERING_4"/>
</dbReference>
<feature type="compositionally biased region" description="Basic and acidic residues" evidence="5">
    <location>
        <begin position="121"/>
        <end position="135"/>
    </location>
</feature>
<sequence>MDNESSNHRQDSLKSSGPHSTTTTTSPLFPKGDDASDDGDPEVWAAFTANFSQVQSVLDRNRSLIQQVNENHRSKIQDNLVKNVELIQEINGNIAKVVSLYSTLSADFSSMFHQRNGAAAEDGKSNAEEENKSSE</sequence>
<dbReference type="GO" id="GO:0005634">
    <property type="term" value="C:nucleus"/>
    <property type="evidence" value="ECO:0007669"/>
    <property type="project" value="UniProtKB-SubCell"/>
</dbReference>
<reference evidence="7 8" key="1">
    <citation type="journal article" date="2015" name="Proc. Natl. Acad. Sci. U.S.A.">
        <title>The resurrection genome of Boea hygrometrica: A blueprint for survival of dehydration.</title>
        <authorList>
            <person name="Xiao L."/>
            <person name="Yang G."/>
            <person name="Zhang L."/>
            <person name="Yang X."/>
            <person name="Zhao S."/>
            <person name="Ji Z."/>
            <person name="Zhou Q."/>
            <person name="Hu M."/>
            <person name="Wang Y."/>
            <person name="Chen M."/>
            <person name="Xu Y."/>
            <person name="Jin H."/>
            <person name="Xiao X."/>
            <person name="Hu G."/>
            <person name="Bao F."/>
            <person name="Hu Y."/>
            <person name="Wan P."/>
            <person name="Li L."/>
            <person name="Deng X."/>
            <person name="Kuang T."/>
            <person name="Xiang C."/>
            <person name="Zhu J.K."/>
            <person name="Oliver M.J."/>
            <person name="He Y."/>
        </authorList>
    </citation>
    <scope>NUCLEOTIDE SEQUENCE [LARGE SCALE GENOMIC DNA]</scope>
    <source>
        <strain evidence="8">cv. XS01</strain>
    </source>
</reference>
<accession>A0A2Z7C949</accession>
<dbReference type="GO" id="GO:0009649">
    <property type="term" value="P:entrainment of circadian clock"/>
    <property type="evidence" value="ECO:0007669"/>
    <property type="project" value="TreeGrafter"/>
</dbReference>
<keyword evidence="8" id="KW-1185">Reference proteome</keyword>
<dbReference type="InterPro" id="IPR009741">
    <property type="entry name" value="EARLY_FLOWERING_4_dom"/>
</dbReference>
<evidence type="ECO:0000256" key="3">
    <source>
        <dbReference type="ARBA" id="ARBA00023108"/>
    </source>
</evidence>
<evidence type="ECO:0000256" key="1">
    <source>
        <dbReference type="ARBA" id="ARBA00004123"/>
    </source>
</evidence>
<gene>
    <name evidence="7" type="ORF">F511_20041</name>
</gene>
<comment type="subcellular location">
    <subcellularLocation>
        <location evidence="1">Nucleus</location>
    </subcellularLocation>
</comment>
<name>A0A2Z7C949_9LAMI</name>
<feature type="region of interest" description="Disordered" evidence="5">
    <location>
        <begin position="116"/>
        <end position="135"/>
    </location>
</feature>
<dbReference type="PANTHER" id="PTHR33469">
    <property type="entry name" value="PROTEIN ELF4-LIKE 4"/>
    <property type="match status" value="1"/>
</dbReference>
<dbReference type="OrthoDB" id="1895690at2759"/>
<keyword evidence="4" id="KW-0539">Nucleus</keyword>
<dbReference type="PANTHER" id="PTHR33469:SF5">
    <property type="entry name" value="PROTEIN EARLY FLOWERING 4"/>
    <property type="match status" value="1"/>
</dbReference>
<evidence type="ECO:0000259" key="6">
    <source>
        <dbReference type="Pfam" id="PF07011"/>
    </source>
</evidence>
<feature type="domain" description="Protein EARLY FLOWERING 4" evidence="6">
    <location>
        <begin position="39"/>
        <end position="117"/>
    </location>
</feature>
<dbReference type="GO" id="GO:0048511">
    <property type="term" value="P:rhythmic process"/>
    <property type="evidence" value="ECO:0007669"/>
    <property type="project" value="UniProtKB-KW"/>
</dbReference>
<organism evidence="7 8">
    <name type="scientific">Dorcoceras hygrometricum</name>
    <dbReference type="NCBI Taxonomy" id="472368"/>
    <lineage>
        <taxon>Eukaryota</taxon>
        <taxon>Viridiplantae</taxon>
        <taxon>Streptophyta</taxon>
        <taxon>Embryophyta</taxon>
        <taxon>Tracheophyta</taxon>
        <taxon>Spermatophyta</taxon>
        <taxon>Magnoliopsida</taxon>
        <taxon>eudicotyledons</taxon>
        <taxon>Gunneridae</taxon>
        <taxon>Pentapetalae</taxon>
        <taxon>asterids</taxon>
        <taxon>lamiids</taxon>
        <taxon>Lamiales</taxon>
        <taxon>Gesneriaceae</taxon>
        <taxon>Didymocarpoideae</taxon>
        <taxon>Trichosporeae</taxon>
        <taxon>Loxocarpinae</taxon>
        <taxon>Dorcoceras</taxon>
    </lineage>
</organism>
<dbReference type="EMBL" id="KQ998150">
    <property type="protein sequence ID" value="KZV43262.1"/>
    <property type="molecule type" value="Genomic_DNA"/>
</dbReference>
<proteinExistence type="inferred from homology"/>
<keyword evidence="3" id="KW-0090">Biological rhythms</keyword>
<evidence type="ECO:0000256" key="4">
    <source>
        <dbReference type="ARBA" id="ARBA00023242"/>
    </source>
</evidence>
<dbReference type="AlphaFoldDB" id="A0A2Z7C949"/>
<protein>
    <recommendedName>
        <fullName evidence="6">Protein EARLY FLOWERING 4 domain-containing protein</fullName>
    </recommendedName>
</protein>
<dbReference type="GO" id="GO:0042753">
    <property type="term" value="P:positive regulation of circadian rhythm"/>
    <property type="evidence" value="ECO:0007669"/>
    <property type="project" value="InterPro"/>
</dbReference>
<evidence type="ECO:0000313" key="7">
    <source>
        <dbReference type="EMBL" id="KZV43262.1"/>
    </source>
</evidence>
<comment type="similarity">
    <text evidence="2">Belongs to the EARLY FLOWERING 4 family.</text>
</comment>
<evidence type="ECO:0000256" key="5">
    <source>
        <dbReference type="SAM" id="MobiDB-lite"/>
    </source>
</evidence>
<feature type="region of interest" description="Disordered" evidence="5">
    <location>
        <begin position="1"/>
        <end position="41"/>
    </location>
</feature>